<gene>
    <name evidence="2" type="ORF">LECACI_7A000007</name>
</gene>
<feature type="compositionally biased region" description="Pro residues" evidence="1">
    <location>
        <begin position="222"/>
        <end position="231"/>
    </location>
</feature>
<proteinExistence type="predicted"/>
<organism evidence="2 3">
    <name type="scientific">Lecanosticta acicola</name>
    <dbReference type="NCBI Taxonomy" id="111012"/>
    <lineage>
        <taxon>Eukaryota</taxon>
        <taxon>Fungi</taxon>
        <taxon>Dikarya</taxon>
        <taxon>Ascomycota</taxon>
        <taxon>Pezizomycotina</taxon>
        <taxon>Dothideomycetes</taxon>
        <taxon>Dothideomycetidae</taxon>
        <taxon>Mycosphaerellales</taxon>
        <taxon>Mycosphaerellaceae</taxon>
        <taxon>Lecanosticta</taxon>
    </lineage>
</organism>
<feature type="compositionally biased region" description="Polar residues" evidence="1">
    <location>
        <begin position="95"/>
        <end position="108"/>
    </location>
</feature>
<keyword evidence="3" id="KW-1185">Reference proteome</keyword>
<feature type="region of interest" description="Disordered" evidence="1">
    <location>
        <begin position="210"/>
        <end position="323"/>
    </location>
</feature>
<name>A0AAI8W186_9PEZI</name>
<comment type="caution">
    <text evidence="2">The sequence shown here is derived from an EMBL/GenBank/DDBJ whole genome shotgun (WGS) entry which is preliminary data.</text>
</comment>
<feature type="compositionally biased region" description="Basic and acidic residues" evidence="1">
    <location>
        <begin position="112"/>
        <end position="121"/>
    </location>
</feature>
<evidence type="ECO:0000313" key="2">
    <source>
        <dbReference type="EMBL" id="CAK3733355.1"/>
    </source>
</evidence>
<dbReference type="EMBL" id="CAVMBE010000001">
    <property type="protein sequence ID" value="CAK3733355.1"/>
    <property type="molecule type" value="Genomic_DNA"/>
</dbReference>
<accession>A0AAI8W186</accession>
<reference evidence="2" key="1">
    <citation type="submission" date="2023-11" db="EMBL/GenBank/DDBJ databases">
        <authorList>
            <person name="Alioto T."/>
            <person name="Alioto T."/>
            <person name="Gomez Garrido J."/>
        </authorList>
    </citation>
    <scope>NUCLEOTIDE SEQUENCE</scope>
</reference>
<evidence type="ECO:0000313" key="3">
    <source>
        <dbReference type="Proteomes" id="UP001296104"/>
    </source>
</evidence>
<evidence type="ECO:0000256" key="1">
    <source>
        <dbReference type="SAM" id="MobiDB-lite"/>
    </source>
</evidence>
<feature type="region of interest" description="Disordered" evidence="1">
    <location>
        <begin position="1"/>
        <end position="138"/>
    </location>
</feature>
<dbReference type="Proteomes" id="UP001296104">
    <property type="component" value="Unassembled WGS sequence"/>
</dbReference>
<protein>
    <submittedName>
        <fullName evidence="2">Uncharacterized protein</fullName>
    </submittedName>
</protein>
<sequence length="323" mass="35109">MPPKKTAAEKKQTAEKKAAERKTAKEKAAEEKAAKEKTTEENAKVIKRAARTKTTYTKQEVDASENPKAFYHRGFGHWARKEDLPPPQKTRAPSKKTQPVSSTRTTRGNAGKGKETEKAVRFEQPPAVSPPPRRINTPPAISTVKVTIRKGTHGVGLPLEARQRLHFYRRQVENIYDLIRLEGLGEATEPLMGALWTAIHDEDQGFQSLVTSDLEPDGDSPFPSPADPRAPSPKTATRPQPPAPPNFEKQAASSSGMSGSKDGGGGSRTRSKSPSPAGGAKAKKRKAVHQPEEVEDEETPVEGKGEGPTRKKSPKRAKGDPTE</sequence>
<feature type="compositionally biased region" description="Basic and acidic residues" evidence="1">
    <location>
        <begin position="1"/>
        <end position="44"/>
    </location>
</feature>
<dbReference type="AlphaFoldDB" id="A0AAI8W186"/>